<keyword evidence="2" id="KW-1185">Reference proteome</keyword>
<dbReference type="EMBL" id="CP146016">
    <property type="protein sequence ID" value="WWQ61237.1"/>
    <property type="molecule type" value="Genomic_DNA"/>
</dbReference>
<proteinExistence type="predicted"/>
<gene>
    <name evidence="1" type="ORF">V6M85_03920</name>
</gene>
<dbReference type="AlphaFoldDB" id="A0AAX4L2Y9"/>
<dbReference type="Gene3D" id="3.30.390.50">
    <property type="entry name" value="CO dehydrogenase flavoprotein, C-terminal domain"/>
    <property type="match status" value="1"/>
</dbReference>
<accession>A0AAX4L2Y9</accession>
<sequence length="70" mass="7901">MITGDYGLSPPDLDEEIVKRIKGLRYNEYESAVKAIRELISKPGYEIIGASVEEFLVPVFKAAEKAYHNK</sequence>
<dbReference type="RefSeq" id="WP_338603241.1">
    <property type="nucleotide sequence ID" value="NZ_CP146016.1"/>
</dbReference>
<evidence type="ECO:0000313" key="2">
    <source>
        <dbReference type="Proteomes" id="UP001432202"/>
    </source>
</evidence>
<evidence type="ECO:0000313" key="1">
    <source>
        <dbReference type="EMBL" id="WWQ61237.1"/>
    </source>
</evidence>
<protein>
    <submittedName>
        <fullName evidence="1">Uncharacterized protein</fullName>
    </submittedName>
</protein>
<name>A0AAX4L2Y9_9CREN</name>
<organism evidence="1 2">
    <name type="scientific">Sulfolobus tengchongensis</name>
    <dbReference type="NCBI Taxonomy" id="207809"/>
    <lineage>
        <taxon>Archaea</taxon>
        <taxon>Thermoproteota</taxon>
        <taxon>Thermoprotei</taxon>
        <taxon>Sulfolobales</taxon>
        <taxon>Sulfolobaceae</taxon>
        <taxon>Sulfolobus</taxon>
    </lineage>
</organism>
<dbReference type="GeneID" id="89335886"/>
<reference evidence="1 2" key="1">
    <citation type="submission" date="2024-02" db="EMBL/GenBank/DDBJ databases">
        <title>STSV induces naive adaptation in Sulfolobus.</title>
        <authorList>
            <person name="Xiang X."/>
            <person name="Song M."/>
        </authorList>
    </citation>
    <scope>NUCLEOTIDE SEQUENCE [LARGE SCALE GENOMIC DNA]</scope>
    <source>
        <strain evidence="1 2">RT2</strain>
    </source>
</reference>
<dbReference type="Proteomes" id="UP001432202">
    <property type="component" value="Chromosome"/>
</dbReference>